<evidence type="ECO:0000259" key="7">
    <source>
        <dbReference type="PROSITE" id="PS50850"/>
    </source>
</evidence>
<feature type="transmembrane region" description="Helical" evidence="6">
    <location>
        <begin position="170"/>
        <end position="191"/>
    </location>
</feature>
<feature type="transmembrane region" description="Helical" evidence="6">
    <location>
        <begin position="342"/>
        <end position="363"/>
    </location>
</feature>
<evidence type="ECO:0000256" key="4">
    <source>
        <dbReference type="ARBA" id="ARBA00022989"/>
    </source>
</evidence>
<evidence type="ECO:0000256" key="5">
    <source>
        <dbReference type="ARBA" id="ARBA00023136"/>
    </source>
</evidence>
<comment type="caution">
    <text evidence="8">The sequence shown here is derived from an EMBL/GenBank/DDBJ whole genome shotgun (WGS) entry which is preliminary data.</text>
</comment>
<feature type="transmembrane region" description="Helical" evidence="6">
    <location>
        <begin position="12"/>
        <end position="30"/>
    </location>
</feature>
<feature type="domain" description="Major facilitator superfamily (MFS) profile" evidence="7">
    <location>
        <begin position="17"/>
        <end position="400"/>
    </location>
</feature>
<keyword evidence="5 6" id="KW-0472">Membrane</keyword>
<keyword evidence="4 6" id="KW-1133">Transmembrane helix</keyword>
<feature type="transmembrane region" description="Helical" evidence="6">
    <location>
        <begin position="50"/>
        <end position="67"/>
    </location>
</feature>
<dbReference type="InterPro" id="IPR036259">
    <property type="entry name" value="MFS_trans_sf"/>
</dbReference>
<dbReference type="PANTHER" id="PTHR11662:SF399">
    <property type="entry name" value="FI19708P1-RELATED"/>
    <property type="match status" value="1"/>
</dbReference>
<dbReference type="RefSeq" id="WP_069646951.1">
    <property type="nucleotide sequence ID" value="NZ_MIJZ01000015.1"/>
</dbReference>
<keyword evidence="9" id="KW-1185">Reference proteome</keyword>
<gene>
    <name evidence="8" type="ORF">BCR21_12975</name>
</gene>
<evidence type="ECO:0000256" key="1">
    <source>
        <dbReference type="ARBA" id="ARBA00004651"/>
    </source>
</evidence>
<evidence type="ECO:0000256" key="2">
    <source>
        <dbReference type="ARBA" id="ARBA00022448"/>
    </source>
</evidence>
<dbReference type="Proteomes" id="UP000094068">
    <property type="component" value="Unassembled WGS sequence"/>
</dbReference>
<dbReference type="PANTHER" id="PTHR11662">
    <property type="entry name" value="SOLUTE CARRIER FAMILY 17"/>
    <property type="match status" value="1"/>
</dbReference>
<dbReference type="OrthoDB" id="9773404at2"/>
<feature type="transmembrane region" description="Helical" evidence="6">
    <location>
        <begin position="286"/>
        <end position="303"/>
    </location>
</feature>
<dbReference type="InterPro" id="IPR050382">
    <property type="entry name" value="MFS_Na/Anion_cotransporter"/>
</dbReference>
<dbReference type="AlphaFoldDB" id="A0A1E5GC42"/>
<keyword evidence="2" id="KW-0813">Transport</keyword>
<dbReference type="InterPro" id="IPR020846">
    <property type="entry name" value="MFS_dom"/>
</dbReference>
<accession>A0A1E5GC42</accession>
<feature type="transmembrane region" description="Helical" evidence="6">
    <location>
        <begin position="375"/>
        <end position="396"/>
    </location>
</feature>
<dbReference type="STRING" id="903984.BCR21_12975"/>
<dbReference type="PROSITE" id="PS50850">
    <property type="entry name" value="MFS"/>
    <property type="match status" value="1"/>
</dbReference>
<evidence type="ECO:0000313" key="9">
    <source>
        <dbReference type="Proteomes" id="UP000094068"/>
    </source>
</evidence>
<keyword evidence="3 6" id="KW-0812">Transmembrane</keyword>
<dbReference type="SUPFAM" id="SSF103473">
    <property type="entry name" value="MFS general substrate transporter"/>
    <property type="match status" value="1"/>
</dbReference>
<reference evidence="9" key="1">
    <citation type="submission" date="2016-09" db="EMBL/GenBank/DDBJ databases">
        <authorList>
            <person name="Gulvik C.A."/>
        </authorList>
    </citation>
    <scope>NUCLEOTIDE SEQUENCE [LARGE SCALE GENOMIC DNA]</scope>
    <source>
        <strain evidence="9">DSM 23328</strain>
    </source>
</reference>
<dbReference type="GO" id="GO:0022857">
    <property type="term" value="F:transmembrane transporter activity"/>
    <property type="evidence" value="ECO:0007669"/>
    <property type="project" value="InterPro"/>
</dbReference>
<sequence length="400" mass="42548">METQVEKTIANKSSAGLIFALMAGYSMIYMDKSMISTAVLPIAKEFNLDAGQTGMIMSFFFLGYSLMQIPGGWLADKIGAKKVLMLSLAIISIFSFAFGAVSSLMLFMVIRFFAGLGHGGYPPSCSKSIADNFPQERRTFIQSLILSTSGIGGILAFTLGTNLINANWRYGYLALGTMFAIALVLVGVFVPKQAASAKTGTSNKPAIKFSQVITNRNVLVLFVAMLLLNFLLYGNMSWLPSFLAQKFAIDIKTIGYLLAVNAVFQTVATMFAGALLSKLFLGKERMFILSATVLAAILVAAFVTSNNLVLSMICLIAVSMVSVSAFTAIFTWPHKIMDPSIIGSSIGIINTGGTLGGFLAPMILGQLIKAAGGSFTLAFGFMAVASLLCGLCVLGVKKEA</sequence>
<organism evidence="8 9">
    <name type="scientific">Enterococcus ureasiticus</name>
    <dbReference type="NCBI Taxonomy" id="903984"/>
    <lineage>
        <taxon>Bacteria</taxon>
        <taxon>Bacillati</taxon>
        <taxon>Bacillota</taxon>
        <taxon>Bacilli</taxon>
        <taxon>Lactobacillales</taxon>
        <taxon>Enterococcaceae</taxon>
        <taxon>Enterococcus</taxon>
    </lineage>
</organism>
<dbReference type="InterPro" id="IPR011701">
    <property type="entry name" value="MFS"/>
</dbReference>
<dbReference type="GO" id="GO:0005886">
    <property type="term" value="C:plasma membrane"/>
    <property type="evidence" value="ECO:0007669"/>
    <property type="project" value="UniProtKB-SubCell"/>
</dbReference>
<feature type="transmembrane region" description="Helical" evidence="6">
    <location>
        <begin position="253"/>
        <end position="274"/>
    </location>
</feature>
<feature type="transmembrane region" description="Helical" evidence="6">
    <location>
        <begin position="212"/>
        <end position="233"/>
    </location>
</feature>
<protein>
    <submittedName>
        <fullName evidence="8">Transporter</fullName>
    </submittedName>
</protein>
<comment type="subcellular location">
    <subcellularLocation>
        <location evidence="1">Cell membrane</location>
        <topology evidence="1">Multi-pass membrane protein</topology>
    </subcellularLocation>
</comment>
<dbReference type="EMBL" id="MIJZ01000015">
    <property type="protein sequence ID" value="OEG10259.1"/>
    <property type="molecule type" value="Genomic_DNA"/>
</dbReference>
<name>A0A1E5GC42_9ENTE</name>
<feature type="transmembrane region" description="Helical" evidence="6">
    <location>
        <begin position="309"/>
        <end position="330"/>
    </location>
</feature>
<dbReference type="Gene3D" id="1.20.1250.20">
    <property type="entry name" value="MFS general substrate transporter like domains"/>
    <property type="match status" value="2"/>
</dbReference>
<proteinExistence type="predicted"/>
<evidence type="ECO:0000313" key="8">
    <source>
        <dbReference type="EMBL" id="OEG10259.1"/>
    </source>
</evidence>
<dbReference type="Pfam" id="PF07690">
    <property type="entry name" value="MFS_1"/>
    <property type="match status" value="1"/>
</dbReference>
<evidence type="ECO:0000256" key="3">
    <source>
        <dbReference type="ARBA" id="ARBA00022692"/>
    </source>
</evidence>
<evidence type="ECO:0000256" key="6">
    <source>
        <dbReference type="SAM" id="Phobius"/>
    </source>
</evidence>